<gene>
    <name evidence="1" type="ORF">GCM10023321_82020</name>
</gene>
<evidence type="ECO:0000313" key="2">
    <source>
        <dbReference type="Proteomes" id="UP001428817"/>
    </source>
</evidence>
<keyword evidence="2" id="KW-1185">Reference proteome</keyword>
<protein>
    <recommendedName>
        <fullName evidence="3">DUF559 domain-containing protein</fullName>
    </recommendedName>
</protein>
<accession>A0ABP9REB6</accession>
<dbReference type="Proteomes" id="UP001428817">
    <property type="component" value="Unassembled WGS sequence"/>
</dbReference>
<organism evidence="1 2">
    <name type="scientific">Pseudonocardia eucalypti</name>
    <dbReference type="NCBI Taxonomy" id="648755"/>
    <lineage>
        <taxon>Bacteria</taxon>
        <taxon>Bacillati</taxon>
        <taxon>Actinomycetota</taxon>
        <taxon>Actinomycetes</taxon>
        <taxon>Pseudonocardiales</taxon>
        <taxon>Pseudonocardiaceae</taxon>
        <taxon>Pseudonocardia</taxon>
    </lineage>
</organism>
<comment type="caution">
    <text evidence="1">The sequence shown here is derived from an EMBL/GenBank/DDBJ whole genome shotgun (WGS) entry which is preliminary data.</text>
</comment>
<name>A0ABP9REB6_9PSEU</name>
<reference evidence="2" key="1">
    <citation type="journal article" date="2019" name="Int. J. Syst. Evol. Microbiol.">
        <title>The Global Catalogue of Microorganisms (GCM) 10K type strain sequencing project: providing services to taxonomists for standard genome sequencing and annotation.</title>
        <authorList>
            <consortium name="The Broad Institute Genomics Platform"/>
            <consortium name="The Broad Institute Genome Sequencing Center for Infectious Disease"/>
            <person name="Wu L."/>
            <person name="Ma J."/>
        </authorList>
    </citation>
    <scope>NUCLEOTIDE SEQUENCE [LARGE SCALE GENOMIC DNA]</scope>
    <source>
        <strain evidence="2">JCM 18303</strain>
    </source>
</reference>
<dbReference type="EMBL" id="BAABJP010000067">
    <property type="protein sequence ID" value="GAA5175616.1"/>
    <property type="molecule type" value="Genomic_DNA"/>
</dbReference>
<dbReference type="RefSeq" id="WP_185060710.1">
    <property type="nucleotide sequence ID" value="NZ_BAABJP010000067.1"/>
</dbReference>
<dbReference type="InterPro" id="IPR011335">
    <property type="entry name" value="Restrct_endonuc-II-like"/>
</dbReference>
<evidence type="ECO:0008006" key="3">
    <source>
        <dbReference type="Google" id="ProtNLM"/>
    </source>
</evidence>
<proteinExistence type="predicted"/>
<dbReference type="Gene3D" id="3.40.960.10">
    <property type="entry name" value="VSR Endonuclease"/>
    <property type="match status" value="1"/>
</dbReference>
<dbReference type="SUPFAM" id="SSF52980">
    <property type="entry name" value="Restriction endonuclease-like"/>
    <property type="match status" value="1"/>
</dbReference>
<evidence type="ECO:0000313" key="1">
    <source>
        <dbReference type="EMBL" id="GAA5175616.1"/>
    </source>
</evidence>
<sequence length="318" mass="34788">MFDEPFRGSDAVRSGLLTRNQLFGPRYRRLYPDVYVRADRLPDLALRSRAAFVLVADRGGALAGYSAAELLGASCAPRDAPAEVLVPRDVRPHPGLLVSRGKIEPADVTSAAGCRVTAAERTAWDLARRPPLVEAVVAVDALARVGGFSPAVLLDRRKAAPRARGVRQLGEAVALADPAAESPMETRLRVALVLGRLPAPKAQHVIRDEHGFPLARADLAYPDARLDIEYDGAKHYDRLQHLRDRDRDSLLAIHGWETLRVDAHGMGTGILRTVQEVHRLLVPRAPERYGGIEIDRSLVDFMIESDSGRFRGFVGGRG</sequence>